<dbReference type="Gene3D" id="1.10.260.40">
    <property type="entry name" value="lambda repressor-like DNA-binding domains"/>
    <property type="match status" value="1"/>
</dbReference>
<dbReference type="InterPro" id="IPR010982">
    <property type="entry name" value="Lambda_DNA-bd_dom_sf"/>
</dbReference>
<evidence type="ECO:0000313" key="3">
    <source>
        <dbReference type="Proteomes" id="UP000565468"/>
    </source>
</evidence>
<dbReference type="PROSITE" id="PS50943">
    <property type="entry name" value="HTH_CROC1"/>
    <property type="match status" value="1"/>
</dbReference>
<dbReference type="RefSeq" id="WP_169506903.1">
    <property type="nucleotide sequence ID" value="NZ_JABBPN010000030.1"/>
</dbReference>
<protein>
    <submittedName>
        <fullName evidence="2">Helix-turn-helix transcriptional regulator</fullName>
    </submittedName>
</protein>
<dbReference type="EMBL" id="JABBPN010000030">
    <property type="protein sequence ID" value="NMO98133.1"/>
    <property type="molecule type" value="Genomic_DNA"/>
</dbReference>
<accession>A0A848MDH0</accession>
<evidence type="ECO:0000313" key="2">
    <source>
        <dbReference type="EMBL" id="NMO98133.1"/>
    </source>
</evidence>
<dbReference type="AlphaFoldDB" id="A0A848MDH0"/>
<proteinExistence type="predicted"/>
<dbReference type="CDD" id="cd00093">
    <property type="entry name" value="HTH_XRE"/>
    <property type="match status" value="1"/>
</dbReference>
<dbReference type="Proteomes" id="UP000565468">
    <property type="component" value="Unassembled WGS sequence"/>
</dbReference>
<keyword evidence="3" id="KW-1185">Reference proteome</keyword>
<dbReference type="InterPro" id="IPR001387">
    <property type="entry name" value="Cro/C1-type_HTH"/>
</dbReference>
<dbReference type="GO" id="GO:0003677">
    <property type="term" value="F:DNA binding"/>
    <property type="evidence" value="ECO:0007669"/>
    <property type="project" value="InterPro"/>
</dbReference>
<organism evidence="2 3">
    <name type="scientific">Paenibacillus lemnae</name>
    <dbReference type="NCBI Taxonomy" id="1330551"/>
    <lineage>
        <taxon>Bacteria</taxon>
        <taxon>Bacillati</taxon>
        <taxon>Bacillota</taxon>
        <taxon>Bacilli</taxon>
        <taxon>Bacillales</taxon>
        <taxon>Paenibacillaceae</taxon>
        <taxon>Paenibacillus</taxon>
    </lineage>
</organism>
<feature type="domain" description="HTH cro/C1-type" evidence="1">
    <location>
        <begin position="39"/>
        <end position="90"/>
    </location>
</feature>
<comment type="caution">
    <text evidence="2">The sequence shown here is derived from an EMBL/GenBank/DDBJ whole genome shotgun (WGS) entry which is preliminary data.</text>
</comment>
<dbReference type="SMART" id="SM00530">
    <property type="entry name" value="HTH_XRE"/>
    <property type="match status" value="1"/>
</dbReference>
<dbReference type="Pfam" id="PF01381">
    <property type="entry name" value="HTH_3"/>
    <property type="match status" value="1"/>
</dbReference>
<name>A0A848MDH0_PAELE</name>
<dbReference type="SUPFAM" id="SSF47413">
    <property type="entry name" value="lambda repressor-like DNA-binding domains"/>
    <property type="match status" value="1"/>
</dbReference>
<evidence type="ECO:0000259" key="1">
    <source>
        <dbReference type="PROSITE" id="PS50943"/>
    </source>
</evidence>
<reference evidence="2 3" key="1">
    <citation type="submission" date="2020-04" db="EMBL/GenBank/DDBJ databases">
        <title>Paenibacillus algicola sp. nov., a novel marine bacterium producing alginate lyase.</title>
        <authorList>
            <person name="Huang H."/>
        </authorList>
    </citation>
    <scope>NUCLEOTIDE SEQUENCE [LARGE SCALE GENOMIC DNA]</scope>
    <source>
        <strain evidence="2 3">L7-75</strain>
    </source>
</reference>
<gene>
    <name evidence="2" type="ORF">HII30_20485</name>
</gene>
<sequence length="103" mass="11314">MSKKLGQSFKELKMSAREIPEAREYLDSFSVVVGNLVFARRRALKLSQAELAKLAGTTQAKISNIEAAKQNVTIDTLNGVFSVLGLTQLIPVFNDEQAATHSY</sequence>